<feature type="transmembrane region" description="Helical" evidence="7">
    <location>
        <begin position="326"/>
        <end position="343"/>
    </location>
</feature>
<dbReference type="PANTHER" id="PTHR43711:SF1">
    <property type="entry name" value="HISTIDINE KINASE 1"/>
    <property type="match status" value="1"/>
</dbReference>
<evidence type="ECO:0000256" key="3">
    <source>
        <dbReference type="ARBA" id="ARBA00022553"/>
    </source>
</evidence>
<feature type="transmembrane region" description="Helical" evidence="7">
    <location>
        <begin position="236"/>
        <end position="259"/>
    </location>
</feature>
<gene>
    <name evidence="10" type="ordered locus">LHK_01136</name>
</gene>
<dbReference type="Pfam" id="PF02518">
    <property type="entry name" value="HATPase_c"/>
    <property type="match status" value="1"/>
</dbReference>
<keyword evidence="3" id="KW-0597">Phosphoprotein</keyword>
<dbReference type="InterPro" id="IPR036097">
    <property type="entry name" value="HisK_dim/P_sf"/>
</dbReference>
<dbReference type="AlphaFoldDB" id="C1D6M1"/>
<dbReference type="InterPro" id="IPR005467">
    <property type="entry name" value="His_kinase_dom"/>
</dbReference>
<dbReference type="InterPro" id="IPR050736">
    <property type="entry name" value="Sensor_HK_Regulatory"/>
</dbReference>
<feature type="chain" id="PRO_5002908449" description="histidine kinase" evidence="8">
    <location>
        <begin position="24"/>
        <end position="669"/>
    </location>
</feature>
<evidence type="ECO:0000256" key="5">
    <source>
        <dbReference type="ARBA" id="ARBA00022777"/>
    </source>
</evidence>
<dbReference type="InterPro" id="IPR003661">
    <property type="entry name" value="HisK_dim/P_dom"/>
</dbReference>
<dbReference type="Pfam" id="PF00512">
    <property type="entry name" value="HisKA"/>
    <property type="match status" value="1"/>
</dbReference>
<dbReference type="KEGG" id="lhk:LHK_01136"/>
<comment type="catalytic activity">
    <reaction evidence="1">
        <text>ATP + protein L-histidine = ADP + protein N-phospho-L-histidine.</text>
        <dbReference type="EC" id="2.7.13.3"/>
    </reaction>
</comment>
<keyword evidence="7" id="KW-0472">Membrane</keyword>
<evidence type="ECO:0000259" key="9">
    <source>
        <dbReference type="PROSITE" id="PS50109"/>
    </source>
</evidence>
<dbReference type="CDD" id="cd00075">
    <property type="entry name" value="HATPase"/>
    <property type="match status" value="1"/>
</dbReference>
<sequence>MSMFFAWMLSLLSFFCLMQPVHASASGIPFTWAVASDPENALTIETLPGRHFSPGHGMPALGYRQGTTWLRLDIPAPAGPPDYAWLELRSAVLDDAALFQRQRGGEWTIQQAGDRLPFTLRPLDYRHPVFRISREDGQPVTVYLRLRGTSTLSFPLVLHTPSGFVSRLAREQLMFGVFYAIHLVLLATSSWFWWRTRNRAYALFSACVFTNLVCTMCAEGHAYQYLFSGYPILVEALYVLSWFGLTPLGLIFACQYLGLYDGRWSALARSASVFAVLVAVASAPWLIFSNVPWLRPLYFFWALAVNIALLAVSLGLMAAGNRLARTLAFMMTVLLAGSSMRLARNLGLIEPGLLADNAHYLGMMSFYLVMNSAITWRYTDLRAEKEAAQAEALRVALEAETRLEREVAERTQTLKSAMEQVESALLLERRAQQQQQQFLATVSHELRTPLSVIDSAAQNLVLGTDMTSTADAQTRRRYQKILNASQRLTLLLQDALSEPRFDLQRSRFEPSACSPRALLEDAARSARIVSDDHLVRVDGAQLPDTCWCDPALTTLALRTLADNAVKYSPPGCEVILTGRMEGKILVLEVIDNGPGIPPDELPHVFDYGFRGKNADGHAGTGQGLALARQMLLWQGGTLDMETRLQGGCQATLRLPVLQHQASSTATVST</sequence>
<evidence type="ECO:0000256" key="6">
    <source>
        <dbReference type="ARBA" id="ARBA00023012"/>
    </source>
</evidence>
<evidence type="ECO:0000256" key="1">
    <source>
        <dbReference type="ARBA" id="ARBA00000085"/>
    </source>
</evidence>
<feature type="signal peptide" evidence="8">
    <location>
        <begin position="1"/>
        <end position="23"/>
    </location>
</feature>
<evidence type="ECO:0000313" key="11">
    <source>
        <dbReference type="Proteomes" id="UP000002010"/>
    </source>
</evidence>
<evidence type="ECO:0000256" key="2">
    <source>
        <dbReference type="ARBA" id="ARBA00012438"/>
    </source>
</evidence>
<dbReference type="STRING" id="557598.LHK_01136"/>
<reference evidence="10 11" key="1">
    <citation type="journal article" date="2009" name="PLoS Genet.">
        <title>The complete genome and proteome of Laribacter hongkongensis reveal potential mechanisms for adaptations to different temperatures and habitats.</title>
        <authorList>
            <person name="Woo P.C."/>
            <person name="Lau S.K."/>
            <person name="Tse H."/>
            <person name="Teng J.L."/>
            <person name="Curreem S.O."/>
            <person name="Tsang A.K."/>
            <person name="Fan R.Y."/>
            <person name="Wong G.K."/>
            <person name="Huang Y."/>
            <person name="Loman N.J."/>
            <person name="Snyder L.A."/>
            <person name="Cai J.J."/>
            <person name="Huang J.D."/>
            <person name="Mak W."/>
            <person name="Pallen M.J."/>
            <person name="Lok S."/>
            <person name="Yuen K.Y."/>
        </authorList>
    </citation>
    <scope>NUCLEOTIDE SEQUENCE [LARGE SCALE GENOMIC DNA]</scope>
    <source>
        <strain evidence="10 11">HLHK9</strain>
    </source>
</reference>
<dbReference type="Proteomes" id="UP000002010">
    <property type="component" value="Chromosome"/>
</dbReference>
<accession>C1D6M1</accession>
<dbReference type="eggNOG" id="COG2205">
    <property type="taxonomic scope" value="Bacteria"/>
</dbReference>
<keyword evidence="4" id="KW-0808">Transferase</keyword>
<dbReference type="PROSITE" id="PS50109">
    <property type="entry name" value="HIS_KIN"/>
    <property type="match status" value="1"/>
</dbReference>
<dbReference type="HOGENOM" id="CLU_000445_105_2_4"/>
<evidence type="ECO:0000256" key="8">
    <source>
        <dbReference type="SAM" id="SignalP"/>
    </source>
</evidence>
<evidence type="ECO:0000256" key="7">
    <source>
        <dbReference type="SAM" id="Phobius"/>
    </source>
</evidence>
<dbReference type="Gene3D" id="1.10.287.130">
    <property type="match status" value="1"/>
</dbReference>
<dbReference type="GO" id="GO:0000155">
    <property type="term" value="F:phosphorelay sensor kinase activity"/>
    <property type="evidence" value="ECO:0007669"/>
    <property type="project" value="InterPro"/>
</dbReference>
<evidence type="ECO:0000313" key="10">
    <source>
        <dbReference type="EMBL" id="ACO74128.1"/>
    </source>
</evidence>
<dbReference type="PRINTS" id="PR00344">
    <property type="entry name" value="BCTRLSENSOR"/>
</dbReference>
<keyword evidence="8" id="KW-0732">Signal</keyword>
<dbReference type="InterPro" id="IPR036890">
    <property type="entry name" value="HATPase_C_sf"/>
</dbReference>
<dbReference type="CDD" id="cd00082">
    <property type="entry name" value="HisKA"/>
    <property type="match status" value="1"/>
</dbReference>
<dbReference type="SUPFAM" id="SSF47384">
    <property type="entry name" value="Homodimeric domain of signal transducing histidine kinase"/>
    <property type="match status" value="1"/>
</dbReference>
<dbReference type="Pfam" id="PF07695">
    <property type="entry name" value="7TMR-DISM_7TM"/>
    <property type="match status" value="1"/>
</dbReference>
<keyword evidence="7" id="KW-0812">Transmembrane</keyword>
<feature type="transmembrane region" description="Helical" evidence="7">
    <location>
        <begin position="201"/>
        <end position="224"/>
    </location>
</feature>
<keyword evidence="7" id="KW-1133">Transmembrane helix</keyword>
<feature type="domain" description="Histidine kinase" evidence="9">
    <location>
        <begin position="441"/>
        <end position="658"/>
    </location>
</feature>
<feature type="transmembrane region" description="Helical" evidence="7">
    <location>
        <begin position="299"/>
        <end position="319"/>
    </location>
</feature>
<dbReference type="EMBL" id="CP001154">
    <property type="protein sequence ID" value="ACO74128.1"/>
    <property type="molecule type" value="Genomic_DNA"/>
</dbReference>
<dbReference type="RefSeq" id="WP_012696618.1">
    <property type="nucleotide sequence ID" value="NC_012559.1"/>
</dbReference>
<dbReference type="InterPro" id="IPR011623">
    <property type="entry name" value="7TMR_DISM_rcpt_extracell_dom1"/>
</dbReference>
<dbReference type="SMART" id="SM00387">
    <property type="entry name" value="HATPase_c"/>
    <property type="match status" value="1"/>
</dbReference>
<feature type="transmembrane region" description="Helical" evidence="7">
    <location>
        <begin position="173"/>
        <end position="194"/>
    </location>
</feature>
<dbReference type="InterPro" id="IPR003594">
    <property type="entry name" value="HATPase_dom"/>
</dbReference>
<keyword evidence="11" id="KW-1185">Reference proteome</keyword>
<dbReference type="SUPFAM" id="SSF55874">
    <property type="entry name" value="ATPase domain of HSP90 chaperone/DNA topoisomerase II/histidine kinase"/>
    <property type="match status" value="1"/>
</dbReference>
<dbReference type="SMART" id="SM00388">
    <property type="entry name" value="HisKA"/>
    <property type="match status" value="1"/>
</dbReference>
<dbReference type="Pfam" id="PF07696">
    <property type="entry name" value="7TMR-DISMED2"/>
    <property type="match status" value="1"/>
</dbReference>
<keyword evidence="6" id="KW-0902">Two-component regulatory system</keyword>
<dbReference type="EC" id="2.7.13.3" evidence="2"/>
<dbReference type="InterPro" id="IPR004358">
    <property type="entry name" value="Sig_transdc_His_kin-like_C"/>
</dbReference>
<dbReference type="InterPro" id="IPR011622">
    <property type="entry name" value="7TMR_DISM_rcpt_extracell_dom2"/>
</dbReference>
<dbReference type="PANTHER" id="PTHR43711">
    <property type="entry name" value="TWO-COMPONENT HISTIDINE KINASE"/>
    <property type="match status" value="1"/>
</dbReference>
<protein>
    <recommendedName>
        <fullName evidence="2">histidine kinase</fullName>
        <ecNumber evidence="2">2.7.13.3</ecNumber>
    </recommendedName>
</protein>
<dbReference type="Gene3D" id="2.60.40.2380">
    <property type="match status" value="1"/>
</dbReference>
<feature type="transmembrane region" description="Helical" evidence="7">
    <location>
        <begin position="266"/>
        <end position="287"/>
    </location>
</feature>
<evidence type="ECO:0000256" key="4">
    <source>
        <dbReference type="ARBA" id="ARBA00022679"/>
    </source>
</evidence>
<proteinExistence type="predicted"/>
<organism evidence="10 11">
    <name type="scientific">Laribacter hongkongensis (strain HLHK9)</name>
    <dbReference type="NCBI Taxonomy" id="557598"/>
    <lineage>
        <taxon>Bacteria</taxon>
        <taxon>Pseudomonadati</taxon>
        <taxon>Pseudomonadota</taxon>
        <taxon>Betaproteobacteria</taxon>
        <taxon>Neisseriales</taxon>
        <taxon>Aquaspirillaceae</taxon>
        <taxon>Laribacter</taxon>
    </lineage>
</organism>
<dbReference type="Gene3D" id="3.30.565.10">
    <property type="entry name" value="Histidine kinase-like ATPase, C-terminal domain"/>
    <property type="match status" value="1"/>
</dbReference>
<name>C1D6M1_LARHH</name>
<keyword evidence="5 10" id="KW-0418">Kinase</keyword>